<name>A0AA38P3P0_9AGAR</name>
<dbReference type="EMBL" id="MU806397">
    <property type="protein sequence ID" value="KAJ3835585.1"/>
    <property type="molecule type" value="Genomic_DNA"/>
</dbReference>
<feature type="region of interest" description="Disordered" evidence="1">
    <location>
        <begin position="358"/>
        <end position="378"/>
    </location>
</feature>
<proteinExistence type="predicted"/>
<evidence type="ECO:0000313" key="3">
    <source>
        <dbReference type="Proteomes" id="UP001163846"/>
    </source>
</evidence>
<reference evidence="2" key="1">
    <citation type="submission" date="2022-08" db="EMBL/GenBank/DDBJ databases">
        <authorList>
            <consortium name="DOE Joint Genome Institute"/>
            <person name="Min B."/>
            <person name="Riley R."/>
            <person name="Sierra-Patev S."/>
            <person name="Naranjo-Ortiz M."/>
            <person name="Looney B."/>
            <person name="Konkel Z."/>
            <person name="Slot J.C."/>
            <person name="Sakamoto Y."/>
            <person name="Steenwyk J.L."/>
            <person name="Rokas A."/>
            <person name="Carro J."/>
            <person name="Camarero S."/>
            <person name="Ferreira P."/>
            <person name="Molpeceres G."/>
            <person name="Ruiz-Duenas F.J."/>
            <person name="Serrano A."/>
            <person name="Henrissat B."/>
            <person name="Drula E."/>
            <person name="Hughes K.W."/>
            <person name="Mata J.L."/>
            <person name="Ishikawa N.K."/>
            <person name="Vargas-Isla R."/>
            <person name="Ushijima S."/>
            <person name="Smith C.A."/>
            <person name="Ahrendt S."/>
            <person name="Andreopoulos W."/>
            <person name="He G."/>
            <person name="Labutti K."/>
            <person name="Lipzen A."/>
            <person name="Ng V."/>
            <person name="Sandor L."/>
            <person name="Barry K."/>
            <person name="Martinez A.T."/>
            <person name="Xiao Y."/>
            <person name="Gibbons J.G."/>
            <person name="Terashima K."/>
            <person name="Hibbett D.S."/>
            <person name="Grigoriev I.V."/>
        </authorList>
    </citation>
    <scope>NUCLEOTIDE SEQUENCE</scope>
    <source>
        <strain evidence="2">TFB9207</strain>
    </source>
</reference>
<feature type="compositionally biased region" description="Low complexity" evidence="1">
    <location>
        <begin position="214"/>
        <end position="225"/>
    </location>
</feature>
<feature type="region of interest" description="Disordered" evidence="1">
    <location>
        <begin position="148"/>
        <end position="189"/>
    </location>
</feature>
<feature type="region of interest" description="Disordered" evidence="1">
    <location>
        <begin position="1"/>
        <end position="55"/>
    </location>
</feature>
<feature type="compositionally biased region" description="Polar residues" evidence="1">
    <location>
        <begin position="226"/>
        <end position="243"/>
    </location>
</feature>
<keyword evidence="3" id="KW-1185">Reference proteome</keyword>
<accession>A0AA38P3P0</accession>
<evidence type="ECO:0000313" key="2">
    <source>
        <dbReference type="EMBL" id="KAJ3835585.1"/>
    </source>
</evidence>
<organism evidence="2 3">
    <name type="scientific">Lentinula raphanica</name>
    <dbReference type="NCBI Taxonomy" id="153919"/>
    <lineage>
        <taxon>Eukaryota</taxon>
        <taxon>Fungi</taxon>
        <taxon>Dikarya</taxon>
        <taxon>Basidiomycota</taxon>
        <taxon>Agaricomycotina</taxon>
        <taxon>Agaricomycetes</taxon>
        <taxon>Agaricomycetidae</taxon>
        <taxon>Agaricales</taxon>
        <taxon>Marasmiineae</taxon>
        <taxon>Omphalotaceae</taxon>
        <taxon>Lentinula</taxon>
    </lineage>
</organism>
<dbReference type="AlphaFoldDB" id="A0AA38P3P0"/>
<feature type="compositionally biased region" description="Acidic residues" evidence="1">
    <location>
        <begin position="244"/>
        <end position="266"/>
    </location>
</feature>
<feature type="compositionally biased region" description="Polar residues" evidence="1">
    <location>
        <begin position="154"/>
        <end position="167"/>
    </location>
</feature>
<evidence type="ECO:0000256" key="1">
    <source>
        <dbReference type="SAM" id="MobiDB-lite"/>
    </source>
</evidence>
<feature type="compositionally biased region" description="Low complexity" evidence="1">
    <location>
        <begin position="40"/>
        <end position="52"/>
    </location>
</feature>
<protein>
    <submittedName>
        <fullName evidence="2">Uncharacterized protein</fullName>
    </submittedName>
</protein>
<dbReference type="Proteomes" id="UP001163846">
    <property type="component" value="Unassembled WGS sequence"/>
</dbReference>
<feature type="compositionally biased region" description="Polar residues" evidence="1">
    <location>
        <begin position="358"/>
        <end position="368"/>
    </location>
</feature>
<comment type="caution">
    <text evidence="2">The sequence shown here is derived from an EMBL/GenBank/DDBJ whole genome shotgun (WGS) entry which is preliminary data.</text>
</comment>
<gene>
    <name evidence="2" type="ORF">F5878DRAFT_663743</name>
</gene>
<feature type="region of interest" description="Disordered" evidence="1">
    <location>
        <begin position="207"/>
        <end position="289"/>
    </location>
</feature>
<sequence length="424" mass="45702">MADPLTISSSLARVHQHETHETRTVPGGQKRTTTAIHTLPISPSSVPDPVSSNYHMSQSSYASLFGDEDEDVGMKDVDDGMNEKQSVDEGEHAIGDPNQSLMSFDFEGDLKSYRPNVAYEDNDYKLENVHASDNSNLTLGPVYRPSATIHIDNDSSNNNGGFYSGTSKRNEASRMNGTEGGLNRVADGDEPFTFKDVKRAASSIIDSDSDLDRSSNSSLKSSSSDPDTNLSRVGNLQASTEPSISEDEGSDDADDTDTDTEPDEDSERGLGPGYEHTDTIIIDDNSPHSQPSKYLFLRARAGSGSGKVDVKGAGAGSSFLDTQSSLVSVPSQLLRDEMDEILPKWSKSMSMSQHVDASESAQTQTEASDTGMETCGDEGQSVVSHTVSTTPAPPRVKPTTSFLWRQHDIARATMLPKTSGKRTF</sequence>
<feature type="compositionally biased region" description="Polar residues" evidence="1">
    <location>
        <begin position="1"/>
        <end position="11"/>
    </location>
</feature>